<keyword evidence="4" id="KW-1185">Reference proteome</keyword>
<feature type="compositionally biased region" description="Basic and acidic residues" evidence="1">
    <location>
        <begin position="104"/>
        <end position="132"/>
    </location>
</feature>
<reference evidence="3 4" key="1">
    <citation type="submission" date="2018-07" db="EMBL/GenBank/DDBJ databases">
        <title>The complete nuclear genome of the prasinophyte Chloropicon primus (CCMP1205).</title>
        <authorList>
            <person name="Pombert J.-F."/>
            <person name="Otis C."/>
            <person name="Turmel M."/>
            <person name="Lemieux C."/>
        </authorList>
    </citation>
    <scope>NUCLEOTIDE SEQUENCE [LARGE SCALE GENOMIC DNA]</scope>
    <source>
        <strain evidence="3 4">CCMP1205</strain>
    </source>
</reference>
<evidence type="ECO:0000313" key="4">
    <source>
        <dbReference type="Proteomes" id="UP000316726"/>
    </source>
</evidence>
<dbReference type="InterPro" id="IPR019380">
    <property type="entry name" value="Casein_kinase_sb_PP28"/>
</dbReference>
<dbReference type="PANTHER" id="PTHR22055">
    <property type="entry name" value="28 KDA HEAT- AND ACID-STABLE PHOSPHOPROTEIN PDGF-ASSOCIATED PROTEIN"/>
    <property type="match status" value="1"/>
</dbReference>
<organism evidence="3 4">
    <name type="scientific">Chloropicon primus</name>
    <dbReference type="NCBI Taxonomy" id="1764295"/>
    <lineage>
        <taxon>Eukaryota</taxon>
        <taxon>Viridiplantae</taxon>
        <taxon>Chlorophyta</taxon>
        <taxon>Chloropicophyceae</taxon>
        <taxon>Chloropicales</taxon>
        <taxon>Chloropicaceae</taxon>
        <taxon>Chloropicon</taxon>
    </lineage>
</organism>
<gene>
    <name evidence="3" type="ORF">A3770_04p28350</name>
</gene>
<feature type="compositionally biased region" description="Acidic residues" evidence="1">
    <location>
        <begin position="40"/>
        <end position="57"/>
    </location>
</feature>
<dbReference type="AlphaFoldDB" id="A0A5B8MIP5"/>
<feature type="compositionally biased region" description="Basic and acidic residues" evidence="1">
    <location>
        <begin position="58"/>
        <end position="72"/>
    </location>
</feature>
<protein>
    <recommendedName>
        <fullName evidence="2">Casein kinase substrate phosphoprotein PP28 domain-containing protein</fullName>
    </recommendedName>
</protein>
<dbReference type="OrthoDB" id="21120at2759"/>
<sequence length="168" mass="19136">MGRGPRRGGRKRFTDFKTLEAEAKELKERKEREANGEEVTSSEEEGETESESEETSSEEERRSGEAGKKKGVEGLIEVNNPNFKPKKAGTKARDADLNSAPTLTRREREALEAQRSKERYFKLQKEGKTEQARKDLERLALIRKQREEAAKKRAEEKAKKEAAGSKKK</sequence>
<feature type="region of interest" description="Disordered" evidence="1">
    <location>
        <begin position="147"/>
        <end position="168"/>
    </location>
</feature>
<dbReference type="InterPro" id="IPR039876">
    <property type="entry name" value="HAP28"/>
</dbReference>
<dbReference type="Proteomes" id="UP000316726">
    <property type="component" value="Chromosome 4"/>
</dbReference>
<feature type="domain" description="Casein kinase substrate phosphoprotein PP28" evidence="2">
    <location>
        <begin position="80"/>
        <end position="158"/>
    </location>
</feature>
<proteinExistence type="predicted"/>
<dbReference type="STRING" id="1764295.A0A5B8MIP5"/>
<name>A0A5B8MIP5_9CHLO</name>
<evidence type="ECO:0000259" key="2">
    <source>
        <dbReference type="Pfam" id="PF10252"/>
    </source>
</evidence>
<dbReference type="Pfam" id="PF10252">
    <property type="entry name" value="PP28"/>
    <property type="match status" value="1"/>
</dbReference>
<dbReference type="EMBL" id="CP031037">
    <property type="protein sequence ID" value="QDZ20317.1"/>
    <property type="molecule type" value="Genomic_DNA"/>
</dbReference>
<evidence type="ECO:0000313" key="3">
    <source>
        <dbReference type="EMBL" id="QDZ20317.1"/>
    </source>
</evidence>
<feature type="region of interest" description="Disordered" evidence="1">
    <location>
        <begin position="1"/>
        <end position="132"/>
    </location>
</feature>
<accession>A0A5B8MIP5</accession>
<feature type="compositionally biased region" description="Basic and acidic residues" evidence="1">
    <location>
        <begin position="12"/>
        <end position="35"/>
    </location>
</feature>
<evidence type="ECO:0000256" key="1">
    <source>
        <dbReference type="SAM" id="MobiDB-lite"/>
    </source>
</evidence>
<feature type="compositionally biased region" description="Basic residues" evidence="1">
    <location>
        <begin position="1"/>
        <end position="11"/>
    </location>
</feature>